<dbReference type="InterPro" id="IPR014755">
    <property type="entry name" value="Cu-Rt/internalin_Ig-like"/>
</dbReference>
<keyword evidence="5" id="KW-1185">Reference proteome</keyword>
<sequence>MTRSAEGEWTLETDYSGGTDFTPEGSATDLTYPTGSFFGWVCTYTSTRAELFFMDDVLVDPLFTDTAPPTLLEVTPNTAFQLEARFSEPISEPSANNSANYSISNGIGTPVSAELQADPTRVLLSLGTALENTATYNLTASNIQDEAGNTAALLQAEFTYFNIQPALPGDLIITELMPDPTPSVALPEAEYLELYNASNKVIDLGTLQITSGSTPEALSSFLLQPGQYVAVCDEAFLTAFTELGPAVSVGDFPALSNGGDVATLLDENGTTLFEVTYTDAWYQDEERSDGGYSLELIRLEGPYDCPGNWRASQSTTGGTPGLENSLLGAALDTTPPSVVKVVPESNMEIRVQFSEIMDMGTVTPPGAYTLEPAIAVLDVMLQPDGLTALLLLDGELSPDQAYTLSFSTALTDCIGNPLEQQSFAIGLPQPAEPMDIIINEILFNPESGGSDFVELYNQSDKIIDLAGLQMLNRLKLSGSVEASVDDNLLIFPGDYLVFSEDPTDILNRYTVPSPDRLLENDLPGLDNDEGNLTLVLNGVTLDAFDYSEDLHYPLLDDENGVSLERISPMTGTQDDGNWHSAASTAGFATPTGPNSQFFEREGVFDEIINIPRARFSPDEDGFEDVLLIDYTTDQPGYTANVWIFDAQGREMLRLVNNETLQNTGTFKWDGIAADGSPARIGIYILYFELFRPDGAVEKDKRAVVLAGQLD</sequence>
<evidence type="ECO:0000313" key="4">
    <source>
        <dbReference type="EMBL" id="KGE87274.1"/>
    </source>
</evidence>
<dbReference type="InterPro" id="IPR036415">
    <property type="entry name" value="Lamin_tail_dom_sf"/>
</dbReference>
<dbReference type="Gene3D" id="2.60.40.1220">
    <property type="match status" value="2"/>
</dbReference>
<dbReference type="STRING" id="1524460.IX84_16670"/>
<evidence type="ECO:0000256" key="2">
    <source>
        <dbReference type="SAM" id="MobiDB-lite"/>
    </source>
</evidence>
<comment type="caution">
    <text evidence="4">The sequence shown here is derived from an EMBL/GenBank/DDBJ whole genome shotgun (WGS) entry which is preliminary data.</text>
</comment>
<accession>A0A098S4K7</accession>
<keyword evidence="1" id="KW-0732">Signal</keyword>
<name>A0A098S4K7_9BACT</name>
<proteinExistence type="predicted"/>
<dbReference type="SUPFAM" id="SSF74853">
    <property type="entry name" value="Lamin A/C globular tail domain"/>
    <property type="match status" value="1"/>
</dbReference>
<organism evidence="4 5">
    <name type="scientific">Phaeodactylibacter xiamenensis</name>
    <dbReference type="NCBI Taxonomy" id="1524460"/>
    <lineage>
        <taxon>Bacteria</taxon>
        <taxon>Pseudomonadati</taxon>
        <taxon>Bacteroidota</taxon>
        <taxon>Saprospiria</taxon>
        <taxon>Saprospirales</taxon>
        <taxon>Haliscomenobacteraceae</taxon>
        <taxon>Phaeodactylibacter</taxon>
    </lineage>
</organism>
<evidence type="ECO:0000256" key="1">
    <source>
        <dbReference type="ARBA" id="ARBA00022729"/>
    </source>
</evidence>
<evidence type="ECO:0000313" key="5">
    <source>
        <dbReference type="Proteomes" id="UP000029736"/>
    </source>
</evidence>
<feature type="domain" description="LTD" evidence="3">
    <location>
        <begin position="159"/>
        <end position="279"/>
    </location>
</feature>
<evidence type="ECO:0000259" key="3">
    <source>
        <dbReference type="PROSITE" id="PS51841"/>
    </source>
</evidence>
<dbReference type="Gene3D" id="2.60.40.4070">
    <property type="match status" value="1"/>
</dbReference>
<reference evidence="4 5" key="1">
    <citation type="journal article" date="2014" name="Int. J. Syst. Evol. Microbiol.">
        <title>Phaeodactylibacter xiamenensis gen. nov., sp. nov., a member of the family Saprospiraceae isolated from the marine alga Phaeodactylum tricornutum.</title>
        <authorList>
            <person name="Chen Z.Jr."/>
            <person name="Lei X."/>
            <person name="Lai Q."/>
            <person name="Li Y."/>
            <person name="Zhang B."/>
            <person name="Zhang J."/>
            <person name="Zhang H."/>
            <person name="Yang L."/>
            <person name="Zheng W."/>
            <person name="Tian Y."/>
            <person name="Yu Z."/>
            <person name="Xu H.Jr."/>
            <person name="Zheng T."/>
        </authorList>
    </citation>
    <scope>NUCLEOTIDE SEQUENCE [LARGE SCALE GENOMIC DNA]</scope>
    <source>
        <strain evidence="4 5">KD52</strain>
    </source>
</reference>
<dbReference type="AlphaFoldDB" id="A0A098S4K7"/>
<gene>
    <name evidence="4" type="ORF">IX84_16670</name>
</gene>
<protein>
    <recommendedName>
        <fullName evidence="3">LTD domain-containing protein</fullName>
    </recommendedName>
</protein>
<dbReference type="Pfam" id="PF13205">
    <property type="entry name" value="Big_5"/>
    <property type="match status" value="2"/>
</dbReference>
<dbReference type="InterPro" id="IPR001322">
    <property type="entry name" value="Lamin_tail_dom"/>
</dbReference>
<dbReference type="Pfam" id="PF00932">
    <property type="entry name" value="LTD"/>
    <property type="match status" value="2"/>
</dbReference>
<feature type="region of interest" description="Disordered" evidence="2">
    <location>
        <begin position="1"/>
        <end position="23"/>
    </location>
</feature>
<dbReference type="EMBL" id="JPOS01000038">
    <property type="protein sequence ID" value="KGE87274.1"/>
    <property type="molecule type" value="Genomic_DNA"/>
</dbReference>
<dbReference type="Proteomes" id="UP000029736">
    <property type="component" value="Unassembled WGS sequence"/>
</dbReference>
<dbReference type="PROSITE" id="PS51841">
    <property type="entry name" value="LTD"/>
    <property type="match status" value="1"/>
</dbReference>
<dbReference type="InterPro" id="IPR032812">
    <property type="entry name" value="SbsA_Ig"/>
</dbReference>